<dbReference type="Proteomes" id="UP001204851">
    <property type="component" value="Unassembled WGS sequence"/>
</dbReference>
<dbReference type="Gene3D" id="3.90.550.10">
    <property type="entry name" value="Spore Coat Polysaccharide Biosynthesis Protein SpsA, Chain A"/>
    <property type="match status" value="1"/>
</dbReference>
<evidence type="ECO:0000313" key="3">
    <source>
        <dbReference type="Proteomes" id="UP001204851"/>
    </source>
</evidence>
<proteinExistence type="predicted"/>
<sequence>MKVAIITPYYREPREMIERCIRSVAAQDVPVTHLLVADGHPQDWIDQAPVRHLRLDCSHRDYGNTPRSVGGILAASEGFDAIGFVDADNWLDAGHVRACLQAAAEAGDRVDYVVARRRLTRNDGSVMPILTQDDHDGSHVDTNCFFMLPGSFHTLGQWGVMPKPLSVIGDRIFVGSLRHQGLKAARTREVTVNYLCTWASLFLAIGETPPDYAKSQIDGNRVRDWWLGLDERDRQIVDRLAAAPVRFAAAQEAA</sequence>
<dbReference type="Pfam" id="PF00535">
    <property type="entry name" value="Glycos_transf_2"/>
    <property type="match status" value="1"/>
</dbReference>
<dbReference type="InterPro" id="IPR001173">
    <property type="entry name" value="Glyco_trans_2-like"/>
</dbReference>
<evidence type="ECO:0000313" key="2">
    <source>
        <dbReference type="EMBL" id="MCO5978435.1"/>
    </source>
</evidence>
<dbReference type="SUPFAM" id="SSF53448">
    <property type="entry name" value="Nucleotide-diphospho-sugar transferases"/>
    <property type="match status" value="1"/>
</dbReference>
<dbReference type="InterPro" id="IPR029044">
    <property type="entry name" value="Nucleotide-diphossugar_trans"/>
</dbReference>
<dbReference type="CDD" id="cd00761">
    <property type="entry name" value="Glyco_tranf_GTA_type"/>
    <property type="match status" value="1"/>
</dbReference>
<comment type="caution">
    <text evidence="2">The sequence shown here is derived from an EMBL/GenBank/DDBJ whole genome shotgun (WGS) entry which is preliminary data.</text>
</comment>
<dbReference type="RefSeq" id="WP_252771041.1">
    <property type="nucleotide sequence ID" value="NZ_JAMXMC010000010.1"/>
</dbReference>
<evidence type="ECO:0000259" key="1">
    <source>
        <dbReference type="Pfam" id="PF00535"/>
    </source>
</evidence>
<name>A0ABT1BQG9_9BURK</name>
<dbReference type="EMBL" id="JAMXMC010000010">
    <property type="protein sequence ID" value="MCO5978435.1"/>
    <property type="molecule type" value="Genomic_DNA"/>
</dbReference>
<gene>
    <name evidence="2" type="ORF">M0L44_17185</name>
</gene>
<organism evidence="2 3">
    <name type="scientific">Ideonella oryzae</name>
    <dbReference type="NCBI Taxonomy" id="2937441"/>
    <lineage>
        <taxon>Bacteria</taxon>
        <taxon>Pseudomonadati</taxon>
        <taxon>Pseudomonadota</taxon>
        <taxon>Betaproteobacteria</taxon>
        <taxon>Burkholderiales</taxon>
        <taxon>Sphaerotilaceae</taxon>
        <taxon>Ideonella</taxon>
    </lineage>
</organism>
<protein>
    <submittedName>
        <fullName evidence="2">Glycosyltransferase family 2 protein</fullName>
    </submittedName>
</protein>
<keyword evidence="3" id="KW-1185">Reference proteome</keyword>
<accession>A0ABT1BQG9</accession>
<feature type="domain" description="Glycosyltransferase 2-like" evidence="1">
    <location>
        <begin position="5"/>
        <end position="116"/>
    </location>
</feature>
<reference evidence="2 3" key="1">
    <citation type="submission" date="2022-06" db="EMBL/GenBank/DDBJ databases">
        <title>Ideonella sp. NS12-5 Genome sequencing and assembly.</title>
        <authorList>
            <person name="Jung Y."/>
        </authorList>
    </citation>
    <scope>NUCLEOTIDE SEQUENCE [LARGE SCALE GENOMIC DNA]</scope>
    <source>
        <strain evidence="2 3">NS12-5</strain>
    </source>
</reference>